<evidence type="ECO:0000313" key="1">
    <source>
        <dbReference type="EMBL" id="AQK43892.1"/>
    </source>
</evidence>
<reference evidence="2" key="4">
    <citation type="submission" date="2021-05" db="UniProtKB">
        <authorList>
            <consortium name="EnsemblPlants"/>
        </authorList>
    </citation>
    <scope>IDENTIFICATION</scope>
    <source>
        <strain evidence="2">cv. B73</strain>
    </source>
</reference>
<proteinExistence type="predicted"/>
<gene>
    <name evidence="1" type="ORF">ZEAMMB73_Zm00001d025518</name>
</gene>
<organism evidence="1">
    <name type="scientific">Zea mays</name>
    <name type="common">Maize</name>
    <dbReference type="NCBI Taxonomy" id="4577"/>
    <lineage>
        <taxon>Eukaryota</taxon>
        <taxon>Viridiplantae</taxon>
        <taxon>Streptophyta</taxon>
        <taxon>Embryophyta</taxon>
        <taxon>Tracheophyta</taxon>
        <taxon>Spermatophyta</taxon>
        <taxon>Magnoliopsida</taxon>
        <taxon>Liliopsida</taxon>
        <taxon>Poales</taxon>
        <taxon>Poaceae</taxon>
        <taxon>PACMAD clade</taxon>
        <taxon>Panicoideae</taxon>
        <taxon>Andropogonodae</taxon>
        <taxon>Andropogoneae</taxon>
        <taxon>Tripsacinae</taxon>
        <taxon>Zea</taxon>
    </lineage>
</organism>
<reference evidence="1" key="2">
    <citation type="submission" date="2015-12" db="EMBL/GenBank/DDBJ databases">
        <title>Update maize B73 reference genome by single molecule sequencing technologies.</title>
        <authorList>
            <consortium name="Maize Genome Sequencing Project"/>
            <person name="Ware D."/>
        </authorList>
    </citation>
    <scope>NUCLEOTIDE SEQUENCE</scope>
    <source>
        <tissue evidence="1">Seedling</tissue>
    </source>
</reference>
<dbReference type="PaxDb" id="4577-GRMZM2G392224_P01"/>
<sequence>MGEEAPPPPSRAVVLPRRAAAAAHSSFRLPRRRKVHVVRLGGGARGRGPGPGLRRWLRRAAWRLAELCVAALSSGSGRPGEAYPPWADVERYFAAPFVPVARDRRRPARS</sequence>
<dbReference type="Proteomes" id="UP000007305">
    <property type="component" value="Chromosome 10"/>
</dbReference>
<keyword evidence="3" id="KW-1185">Reference proteome</keyword>
<evidence type="ECO:0000313" key="2">
    <source>
        <dbReference type="EnsemblPlants" id="Zm00001eb423380_P001"/>
    </source>
</evidence>
<dbReference type="OMA" id="RWFRSTM"/>
<dbReference type="Gramene" id="Zm00001eb423380_T001">
    <property type="protein sequence ID" value="Zm00001eb423380_P001"/>
    <property type="gene ID" value="Zm00001eb423380"/>
</dbReference>
<dbReference type="EMBL" id="CM000786">
    <property type="protein sequence ID" value="AQK43892.1"/>
    <property type="molecule type" value="Genomic_DNA"/>
</dbReference>
<accession>A0A1D6J7J3</accession>
<evidence type="ECO:0000313" key="3">
    <source>
        <dbReference type="Proteomes" id="UP000007305"/>
    </source>
</evidence>
<dbReference type="AlphaFoldDB" id="A0A1D6J7J3"/>
<dbReference type="EnsemblPlants" id="Zm00001eb423380_T001">
    <property type="protein sequence ID" value="Zm00001eb423380_P001"/>
    <property type="gene ID" value="Zm00001eb423380"/>
</dbReference>
<dbReference type="PANTHER" id="PTHR34788:SF7">
    <property type="entry name" value="OS04G0445900 PROTEIN"/>
    <property type="match status" value="1"/>
</dbReference>
<reference evidence="2" key="3">
    <citation type="submission" date="2019-07" db="EMBL/GenBank/DDBJ databases">
        <authorList>
            <person name="Seetharam A."/>
            <person name="Woodhouse M."/>
            <person name="Cannon E."/>
        </authorList>
    </citation>
    <scope>NUCLEOTIDE SEQUENCE [LARGE SCALE GENOMIC DNA]</scope>
    <source>
        <strain evidence="2">cv. B73</strain>
    </source>
</reference>
<protein>
    <submittedName>
        <fullName evidence="1 2">Uncharacterized protein</fullName>
    </submittedName>
</protein>
<name>A0A1D6J7J3_MAIZE</name>
<reference evidence="3" key="1">
    <citation type="journal article" date="2009" name="Science">
        <title>The B73 maize genome: complexity, diversity, and dynamics.</title>
        <authorList>
            <person name="Schnable P.S."/>
            <person name="Ware D."/>
            <person name="Fulton R.S."/>
            <person name="Stein J.C."/>
            <person name="Wei F."/>
            <person name="Pasternak S."/>
            <person name="Liang C."/>
            <person name="Zhang J."/>
            <person name="Fulton L."/>
            <person name="Graves T.A."/>
            <person name="Minx P."/>
            <person name="Reily A.D."/>
            <person name="Courtney L."/>
            <person name="Kruchowski S.S."/>
            <person name="Tomlinson C."/>
            <person name="Strong C."/>
            <person name="Delehaunty K."/>
            <person name="Fronick C."/>
            <person name="Courtney B."/>
            <person name="Rock S.M."/>
            <person name="Belter E."/>
            <person name="Du F."/>
            <person name="Kim K."/>
            <person name="Abbott R.M."/>
            <person name="Cotton M."/>
            <person name="Levy A."/>
            <person name="Marchetto P."/>
            <person name="Ochoa K."/>
            <person name="Jackson S.M."/>
            <person name="Gillam B."/>
            <person name="Chen W."/>
            <person name="Yan L."/>
            <person name="Higginbotham J."/>
            <person name="Cardenas M."/>
            <person name="Waligorski J."/>
            <person name="Applebaum E."/>
            <person name="Phelps L."/>
            <person name="Falcone J."/>
            <person name="Kanchi K."/>
            <person name="Thane T."/>
            <person name="Scimone A."/>
            <person name="Thane N."/>
            <person name="Henke J."/>
            <person name="Wang T."/>
            <person name="Ruppert J."/>
            <person name="Shah N."/>
            <person name="Rotter K."/>
            <person name="Hodges J."/>
            <person name="Ingenthron E."/>
            <person name="Cordes M."/>
            <person name="Kohlberg S."/>
            <person name="Sgro J."/>
            <person name="Delgado B."/>
            <person name="Mead K."/>
            <person name="Chinwalla A."/>
            <person name="Leonard S."/>
            <person name="Crouse K."/>
            <person name="Collura K."/>
            <person name="Kudrna D."/>
            <person name="Currie J."/>
            <person name="He R."/>
            <person name="Angelova A."/>
            <person name="Rajasekar S."/>
            <person name="Mueller T."/>
            <person name="Lomeli R."/>
            <person name="Scara G."/>
            <person name="Ko A."/>
            <person name="Delaney K."/>
            <person name="Wissotski M."/>
            <person name="Lopez G."/>
            <person name="Campos D."/>
            <person name="Braidotti M."/>
            <person name="Ashley E."/>
            <person name="Golser W."/>
            <person name="Kim H."/>
            <person name="Lee S."/>
            <person name="Lin J."/>
            <person name="Dujmic Z."/>
            <person name="Kim W."/>
            <person name="Talag J."/>
            <person name="Zuccolo A."/>
            <person name="Fan C."/>
            <person name="Sebastian A."/>
            <person name="Kramer M."/>
            <person name="Spiegel L."/>
            <person name="Nascimento L."/>
            <person name="Zutavern T."/>
            <person name="Miller B."/>
            <person name="Ambroise C."/>
            <person name="Muller S."/>
            <person name="Spooner W."/>
            <person name="Narechania A."/>
            <person name="Ren L."/>
            <person name="Wei S."/>
            <person name="Kumari S."/>
            <person name="Faga B."/>
            <person name="Levy M.J."/>
            <person name="McMahan L."/>
            <person name="Van Buren P."/>
            <person name="Vaughn M.W."/>
            <person name="Ying K."/>
            <person name="Yeh C.-T."/>
            <person name="Emrich S.J."/>
            <person name="Jia Y."/>
            <person name="Kalyanaraman A."/>
            <person name="Hsia A.-P."/>
            <person name="Barbazuk W.B."/>
            <person name="Baucom R.S."/>
            <person name="Brutnell T.P."/>
            <person name="Carpita N.C."/>
            <person name="Chaparro C."/>
            <person name="Chia J.-M."/>
            <person name="Deragon J.-M."/>
            <person name="Estill J.C."/>
            <person name="Fu Y."/>
            <person name="Jeddeloh J.A."/>
            <person name="Han Y."/>
            <person name="Lee H."/>
            <person name="Li P."/>
            <person name="Lisch D.R."/>
            <person name="Liu S."/>
            <person name="Liu Z."/>
            <person name="Nagel D.H."/>
            <person name="McCann M.C."/>
            <person name="SanMiguel P."/>
            <person name="Myers A.M."/>
            <person name="Nettleton D."/>
            <person name="Nguyen J."/>
            <person name="Penning B.W."/>
            <person name="Ponnala L."/>
            <person name="Schneider K.L."/>
            <person name="Schwartz D.C."/>
            <person name="Sharma A."/>
            <person name="Soderlund C."/>
            <person name="Springer N.M."/>
            <person name="Sun Q."/>
            <person name="Wang H."/>
            <person name="Waterman M."/>
            <person name="Westerman R."/>
            <person name="Wolfgruber T.K."/>
            <person name="Yang L."/>
            <person name="Yu Y."/>
            <person name="Zhang L."/>
            <person name="Zhou S."/>
            <person name="Zhu Q."/>
            <person name="Bennetzen J.L."/>
            <person name="Dawe R.K."/>
            <person name="Jiang J."/>
            <person name="Jiang N."/>
            <person name="Presting G.G."/>
            <person name="Wessler S.R."/>
            <person name="Aluru S."/>
            <person name="Martienssen R.A."/>
            <person name="Clifton S.W."/>
            <person name="McCombie W.R."/>
            <person name="Wing R.A."/>
            <person name="Wilson R.K."/>
        </authorList>
    </citation>
    <scope>NUCLEOTIDE SEQUENCE [LARGE SCALE GENOMIC DNA]</scope>
    <source>
        <strain evidence="3">cv. B73</strain>
    </source>
</reference>
<dbReference type="FunCoup" id="A0A1D6J7J3">
    <property type="interactions" value="1014"/>
</dbReference>
<dbReference type="PANTHER" id="PTHR34788">
    <property type="entry name" value="F15I1.22"/>
    <property type="match status" value="1"/>
</dbReference>